<accession>A0ABM8V198</accession>
<feature type="transmembrane region" description="Helical" evidence="7">
    <location>
        <begin position="129"/>
        <end position="150"/>
    </location>
</feature>
<evidence type="ECO:0000313" key="9">
    <source>
        <dbReference type="EMBL" id="CAG5080635.1"/>
    </source>
</evidence>
<dbReference type="InterPro" id="IPR050189">
    <property type="entry name" value="MFS_Efflux_Transporters"/>
</dbReference>
<dbReference type="Proteomes" id="UP000681526">
    <property type="component" value="Unassembled WGS sequence"/>
</dbReference>
<feature type="transmembrane region" description="Helical" evidence="7">
    <location>
        <begin position="74"/>
        <end position="96"/>
    </location>
</feature>
<sequence length="389" mass="40372">MKQYLIIYLLAFGGFLVGTAEMMIAGILDLIADDFRIAVGLAGQSVTAYALVFAIGTPILIAASSRIERRTLLLIAYAVFIAGNIAAFASSSFGWFMLSRAVLAAGAGVIVVVSLTVGARLAPPDRRGSAIGTVIMGFSLALVLGVPLGALIGDLSGWRTNFALLAALAFLLWIALWRLIPSSGADEPVPPGRQLSSLRDAKTVSGLLVTLFWIAGYQLVFTYLSPLLRTSAGIDTAMVSTALLVCGLFSVAGSRLGGYGADRWGTARTITFSLLTHAAALVVLPFASVSIIGALAVLAVWFGSAWTTTPAQQYYLVSISPGAADFVLSLNNSILQLGIAIGAAAGGLIAELSSVRQLGWAGAAAELLALLAAAYSFSRIARTAESPRL</sequence>
<dbReference type="InterPro" id="IPR020846">
    <property type="entry name" value="MFS_dom"/>
</dbReference>
<keyword evidence="6 7" id="KW-0472">Membrane</keyword>
<protein>
    <submittedName>
        <fullName evidence="9">Efflux transporter</fullName>
    </submittedName>
</protein>
<keyword evidence="3" id="KW-1003">Cell membrane</keyword>
<feature type="transmembrane region" description="Helical" evidence="7">
    <location>
        <begin position="37"/>
        <end position="62"/>
    </location>
</feature>
<dbReference type="CDD" id="cd17324">
    <property type="entry name" value="MFS_NepI_like"/>
    <property type="match status" value="1"/>
</dbReference>
<comment type="subcellular location">
    <subcellularLocation>
        <location evidence="1">Cell membrane</location>
        <topology evidence="1">Multi-pass membrane protein</topology>
    </subcellularLocation>
</comment>
<dbReference type="EMBL" id="CAJRAY010000019">
    <property type="protein sequence ID" value="CAG5080635.1"/>
    <property type="molecule type" value="Genomic_DNA"/>
</dbReference>
<evidence type="ECO:0000313" key="10">
    <source>
        <dbReference type="Proteomes" id="UP000681526"/>
    </source>
</evidence>
<keyword evidence="2" id="KW-0813">Transport</keyword>
<feature type="transmembrane region" description="Helical" evidence="7">
    <location>
        <begin position="7"/>
        <end position="31"/>
    </location>
</feature>
<dbReference type="RefSeq" id="WP_213483635.1">
    <property type="nucleotide sequence ID" value="NZ_CAJRAY010000019.1"/>
</dbReference>
<dbReference type="Gene3D" id="1.20.1250.20">
    <property type="entry name" value="MFS general substrate transporter like domains"/>
    <property type="match status" value="1"/>
</dbReference>
<organism evidence="9 10">
    <name type="scientific">Thermobacillus xylanilyticus</name>
    <dbReference type="NCBI Taxonomy" id="76633"/>
    <lineage>
        <taxon>Bacteria</taxon>
        <taxon>Bacillati</taxon>
        <taxon>Bacillota</taxon>
        <taxon>Bacilli</taxon>
        <taxon>Bacillales</taxon>
        <taxon>Paenibacillaceae</taxon>
        <taxon>Thermobacillus</taxon>
    </lineage>
</organism>
<dbReference type="Pfam" id="PF07690">
    <property type="entry name" value="MFS_1"/>
    <property type="match status" value="1"/>
</dbReference>
<evidence type="ECO:0000256" key="3">
    <source>
        <dbReference type="ARBA" id="ARBA00022475"/>
    </source>
</evidence>
<feature type="transmembrane region" description="Helical" evidence="7">
    <location>
        <begin position="102"/>
        <end position="122"/>
    </location>
</feature>
<dbReference type="InterPro" id="IPR036259">
    <property type="entry name" value="MFS_trans_sf"/>
</dbReference>
<feature type="domain" description="Major facilitator superfamily (MFS) profile" evidence="8">
    <location>
        <begin position="6"/>
        <end position="384"/>
    </location>
</feature>
<evidence type="ECO:0000256" key="6">
    <source>
        <dbReference type="ARBA" id="ARBA00023136"/>
    </source>
</evidence>
<name>A0ABM8V198_THEXY</name>
<keyword evidence="4 7" id="KW-0812">Transmembrane</keyword>
<feature type="transmembrane region" description="Helical" evidence="7">
    <location>
        <begin position="278"/>
        <end position="302"/>
    </location>
</feature>
<evidence type="ECO:0000256" key="4">
    <source>
        <dbReference type="ARBA" id="ARBA00022692"/>
    </source>
</evidence>
<keyword evidence="10" id="KW-1185">Reference proteome</keyword>
<reference evidence="9 10" key="1">
    <citation type="submission" date="2021-04" db="EMBL/GenBank/DDBJ databases">
        <authorList>
            <person name="Rakotoarivonina H."/>
        </authorList>
    </citation>
    <scope>NUCLEOTIDE SEQUENCE [LARGE SCALE GENOMIC DNA]</scope>
    <source>
        <strain evidence="9 10">XE</strain>
    </source>
</reference>
<feature type="transmembrane region" description="Helical" evidence="7">
    <location>
        <begin position="162"/>
        <end position="180"/>
    </location>
</feature>
<proteinExistence type="predicted"/>
<feature type="transmembrane region" description="Helical" evidence="7">
    <location>
        <begin position="201"/>
        <end position="224"/>
    </location>
</feature>
<evidence type="ECO:0000259" key="8">
    <source>
        <dbReference type="PROSITE" id="PS50850"/>
    </source>
</evidence>
<keyword evidence="5 7" id="KW-1133">Transmembrane helix</keyword>
<evidence type="ECO:0000256" key="1">
    <source>
        <dbReference type="ARBA" id="ARBA00004651"/>
    </source>
</evidence>
<dbReference type="InterPro" id="IPR011701">
    <property type="entry name" value="MFS"/>
</dbReference>
<evidence type="ECO:0000256" key="7">
    <source>
        <dbReference type="SAM" id="Phobius"/>
    </source>
</evidence>
<feature type="transmembrane region" description="Helical" evidence="7">
    <location>
        <begin position="236"/>
        <end position="257"/>
    </location>
</feature>
<dbReference type="PANTHER" id="PTHR43124:SF10">
    <property type="entry name" value="PURINE EFFLUX PUMP PBUE"/>
    <property type="match status" value="1"/>
</dbReference>
<evidence type="ECO:0000256" key="5">
    <source>
        <dbReference type="ARBA" id="ARBA00022989"/>
    </source>
</evidence>
<dbReference type="PROSITE" id="PS50850">
    <property type="entry name" value="MFS"/>
    <property type="match status" value="1"/>
</dbReference>
<dbReference type="SUPFAM" id="SSF103473">
    <property type="entry name" value="MFS general substrate transporter"/>
    <property type="match status" value="1"/>
</dbReference>
<evidence type="ECO:0000256" key="2">
    <source>
        <dbReference type="ARBA" id="ARBA00022448"/>
    </source>
</evidence>
<dbReference type="PANTHER" id="PTHR43124">
    <property type="entry name" value="PURINE EFFLUX PUMP PBUE"/>
    <property type="match status" value="1"/>
</dbReference>
<gene>
    <name evidence="9" type="primary">txxe785-ybcL</name>
    <name evidence="9" type="ORF">TXXE_04345</name>
</gene>
<comment type="caution">
    <text evidence="9">The sequence shown here is derived from an EMBL/GenBank/DDBJ whole genome shotgun (WGS) entry which is preliminary data.</text>
</comment>